<reference evidence="2" key="2">
    <citation type="submission" date="2020-11" db="EMBL/GenBank/DDBJ databases">
        <authorList>
            <person name="McCartney M.A."/>
            <person name="Auch B."/>
            <person name="Kono T."/>
            <person name="Mallez S."/>
            <person name="Becker A."/>
            <person name="Gohl D.M."/>
            <person name="Silverstein K.A.T."/>
            <person name="Koren S."/>
            <person name="Bechman K.B."/>
            <person name="Herman A."/>
            <person name="Abrahante J.E."/>
            <person name="Garbe J."/>
        </authorList>
    </citation>
    <scope>NUCLEOTIDE SEQUENCE</scope>
    <source>
        <strain evidence="2">Duluth1</strain>
        <tissue evidence="2">Whole animal</tissue>
    </source>
</reference>
<organism evidence="2 3">
    <name type="scientific">Dreissena polymorpha</name>
    <name type="common">Zebra mussel</name>
    <name type="synonym">Mytilus polymorpha</name>
    <dbReference type="NCBI Taxonomy" id="45954"/>
    <lineage>
        <taxon>Eukaryota</taxon>
        <taxon>Metazoa</taxon>
        <taxon>Spiralia</taxon>
        <taxon>Lophotrochozoa</taxon>
        <taxon>Mollusca</taxon>
        <taxon>Bivalvia</taxon>
        <taxon>Autobranchia</taxon>
        <taxon>Heteroconchia</taxon>
        <taxon>Euheterodonta</taxon>
        <taxon>Imparidentia</taxon>
        <taxon>Neoheterodontei</taxon>
        <taxon>Myida</taxon>
        <taxon>Dreissenoidea</taxon>
        <taxon>Dreissenidae</taxon>
        <taxon>Dreissena</taxon>
    </lineage>
</organism>
<name>A0A9D4LGJ7_DREPO</name>
<feature type="domain" description="SAP" evidence="1">
    <location>
        <begin position="13"/>
        <end position="47"/>
    </location>
</feature>
<gene>
    <name evidence="2" type="ORF">DPMN_099512</name>
</gene>
<reference evidence="2" key="1">
    <citation type="journal article" date="2019" name="bioRxiv">
        <title>The Genome of the Zebra Mussel, Dreissena polymorpha: A Resource for Invasive Species Research.</title>
        <authorList>
            <person name="McCartney M.A."/>
            <person name="Auch B."/>
            <person name="Kono T."/>
            <person name="Mallez S."/>
            <person name="Zhang Y."/>
            <person name="Obille A."/>
            <person name="Becker A."/>
            <person name="Abrahante J.E."/>
            <person name="Garbe J."/>
            <person name="Badalamenti J.P."/>
            <person name="Herman A."/>
            <person name="Mangelson H."/>
            <person name="Liachko I."/>
            <person name="Sullivan S."/>
            <person name="Sone E.D."/>
            <person name="Koren S."/>
            <person name="Silverstein K.A.T."/>
            <person name="Beckman K.B."/>
            <person name="Gohl D.M."/>
        </authorList>
    </citation>
    <scope>NUCLEOTIDE SEQUENCE</scope>
    <source>
        <strain evidence="2">Duluth1</strain>
        <tissue evidence="2">Whole animal</tissue>
    </source>
</reference>
<dbReference type="EMBL" id="JAIWYP010000003">
    <property type="protein sequence ID" value="KAH3856917.1"/>
    <property type="molecule type" value="Genomic_DNA"/>
</dbReference>
<dbReference type="InterPro" id="IPR003034">
    <property type="entry name" value="SAP_dom"/>
</dbReference>
<dbReference type="PROSITE" id="PS50800">
    <property type="entry name" value="SAP"/>
    <property type="match status" value="1"/>
</dbReference>
<evidence type="ECO:0000259" key="1">
    <source>
        <dbReference type="PROSITE" id="PS50800"/>
    </source>
</evidence>
<accession>A0A9D4LGJ7</accession>
<keyword evidence="3" id="KW-1185">Reference proteome</keyword>
<dbReference type="InterPro" id="IPR036361">
    <property type="entry name" value="SAP_dom_sf"/>
</dbReference>
<proteinExistence type="predicted"/>
<dbReference type="SMART" id="SM00513">
    <property type="entry name" value="SAP"/>
    <property type="match status" value="1"/>
</dbReference>
<dbReference type="Pfam" id="PF02037">
    <property type="entry name" value="SAP"/>
    <property type="match status" value="1"/>
</dbReference>
<dbReference type="Proteomes" id="UP000828390">
    <property type="component" value="Unassembled WGS sequence"/>
</dbReference>
<dbReference type="AlphaFoldDB" id="A0A9D4LGJ7"/>
<dbReference type="SUPFAM" id="SSF68906">
    <property type="entry name" value="SAP domain"/>
    <property type="match status" value="1"/>
</dbReference>
<sequence length="169" mass="19661">MATNNEVECDIVFKRLSVRELRLYLKDRGENVSGNRPQLIKRASGLLELGKRTLKEIEISDNVDHDVRQCQLFTTPLGEKLPTPSDIKECCDENLDKVPNFRKEDLYNYLVLSKSRTHDKENRNAKRQLKAAVFYERQTCAQCTIPPDYPRVFTLLCPSKRYTIPSNRQ</sequence>
<evidence type="ECO:0000313" key="3">
    <source>
        <dbReference type="Proteomes" id="UP000828390"/>
    </source>
</evidence>
<protein>
    <recommendedName>
        <fullName evidence="1">SAP domain-containing protein</fullName>
    </recommendedName>
</protein>
<comment type="caution">
    <text evidence="2">The sequence shown here is derived from an EMBL/GenBank/DDBJ whole genome shotgun (WGS) entry which is preliminary data.</text>
</comment>
<evidence type="ECO:0000313" key="2">
    <source>
        <dbReference type="EMBL" id="KAH3856917.1"/>
    </source>
</evidence>